<dbReference type="Proteomes" id="UP000318053">
    <property type="component" value="Unassembled WGS sequence"/>
</dbReference>
<comment type="caution">
    <text evidence="1">The sequence shown here is derived from an EMBL/GenBank/DDBJ whole genome shotgun (WGS) entry which is preliminary data.</text>
</comment>
<protein>
    <submittedName>
        <fullName evidence="1">Uncharacterized protein</fullName>
    </submittedName>
</protein>
<name>A0A5C5YF42_9BACT</name>
<reference evidence="1 2" key="1">
    <citation type="submission" date="2019-02" db="EMBL/GenBank/DDBJ databases">
        <title>Deep-cultivation of Planctomycetes and their phenomic and genomic characterization uncovers novel biology.</title>
        <authorList>
            <person name="Wiegand S."/>
            <person name="Jogler M."/>
            <person name="Boedeker C."/>
            <person name="Pinto D."/>
            <person name="Vollmers J."/>
            <person name="Rivas-Marin E."/>
            <person name="Kohn T."/>
            <person name="Peeters S.H."/>
            <person name="Heuer A."/>
            <person name="Rast P."/>
            <person name="Oberbeckmann S."/>
            <person name="Bunk B."/>
            <person name="Jeske O."/>
            <person name="Meyerdierks A."/>
            <person name="Storesund J.E."/>
            <person name="Kallscheuer N."/>
            <person name="Luecker S."/>
            <person name="Lage O.M."/>
            <person name="Pohl T."/>
            <person name="Merkel B.J."/>
            <person name="Hornburger P."/>
            <person name="Mueller R.-W."/>
            <person name="Bruemmer F."/>
            <person name="Labrenz M."/>
            <person name="Spormann A.M."/>
            <person name="Op Den Camp H."/>
            <person name="Overmann J."/>
            <person name="Amann R."/>
            <person name="Jetten M.S.M."/>
            <person name="Mascher T."/>
            <person name="Medema M.H."/>
            <person name="Devos D.P."/>
            <person name="Kaster A.-K."/>
            <person name="Ovreas L."/>
            <person name="Rohde M."/>
            <person name="Galperin M.Y."/>
            <person name="Jogler C."/>
        </authorList>
    </citation>
    <scope>NUCLEOTIDE SEQUENCE [LARGE SCALE GENOMIC DNA]</scope>
    <source>
        <strain evidence="1 2">CA85</strain>
    </source>
</reference>
<dbReference type="EMBL" id="SJPK01000003">
    <property type="protein sequence ID" value="TWT72955.1"/>
    <property type="molecule type" value="Genomic_DNA"/>
</dbReference>
<evidence type="ECO:0000313" key="2">
    <source>
        <dbReference type="Proteomes" id="UP000318053"/>
    </source>
</evidence>
<sequence length="51" mass="5723">MYNFQKMSLLVKTAPGQARRSGTEPNLVLLVDAKTPSNSVSQERKVLDQFQ</sequence>
<keyword evidence="2" id="KW-1185">Reference proteome</keyword>
<evidence type="ECO:0000313" key="1">
    <source>
        <dbReference type="EMBL" id="TWT72955.1"/>
    </source>
</evidence>
<organism evidence="1 2">
    <name type="scientific">Allorhodopirellula solitaria</name>
    <dbReference type="NCBI Taxonomy" id="2527987"/>
    <lineage>
        <taxon>Bacteria</taxon>
        <taxon>Pseudomonadati</taxon>
        <taxon>Planctomycetota</taxon>
        <taxon>Planctomycetia</taxon>
        <taxon>Pirellulales</taxon>
        <taxon>Pirellulaceae</taxon>
        <taxon>Allorhodopirellula</taxon>
    </lineage>
</organism>
<gene>
    <name evidence="1" type="ORF">CA85_14160</name>
</gene>
<proteinExistence type="predicted"/>
<accession>A0A5C5YF42</accession>
<dbReference type="AlphaFoldDB" id="A0A5C5YF42"/>